<proteinExistence type="predicted"/>
<gene>
    <name evidence="3" type="ORF">OJ997_14980</name>
</gene>
<dbReference type="Proteomes" id="UP001147653">
    <property type="component" value="Unassembled WGS sequence"/>
</dbReference>
<dbReference type="AlphaFoldDB" id="A0A9X3SFL0"/>
<dbReference type="GO" id="GO:0005975">
    <property type="term" value="P:carbohydrate metabolic process"/>
    <property type="evidence" value="ECO:0007669"/>
    <property type="project" value="UniProtKB-ARBA"/>
</dbReference>
<name>A0A9X3SFL0_9ACTN</name>
<comment type="caution">
    <text evidence="3">The sequence shown here is derived from an EMBL/GenBank/DDBJ whole genome shotgun (WGS) entry which is preliminary data.</text>
</comment>
<feature type="chain" id="PRO_5040986491" description="Choice-of-anchor D domain-containing protein" evidence="2">
    <location>
        <begin position="22"/>
        <end position="457"/>
    </location>
</feature>
<feature type="region of interest" description="Disordered" evidence="1">
    <location>
        <begin position="428"/>
        <end position="457"/>
    </location>
</feature>
<feature type="compositionally biased region" description="Basic residues" evidence="1">
    <location>
        <begin position="439"/>
        <end position="457"/>
    </location>
</feature>
<dbReference type="InterPro" id="IPR013783">
    <property type="entry name" value="Ig-like_fold"/>
</dbReference>
<organism evidence="3 4">
    <name type="scientific">Solirubrobacter phytolaccae</name>
    <dbReference type="NCBI Taxonomy" id="1404360"/>
    <lineage>
        <taxon>Bacteria</taxon>
        <taxon>Bacillati</taxon>
        <taxon>Actinomycetota</taxon>
        <taxon>Thermoleophilia</taxon>
        <taxon>Solirubrobacterales</taxon>
        <taxon>Solirubrobacteraceae</taxon>
        <taxon>Solirubrobacter</taxon>
    </lineage>
</organism>
<keyword evidence="4" id="KW-1185">Reference proteome</keyword>
<dbReference type="EMBL" id="JAPDDP010000023">
    <property type="protein sequence ID" value="MDA0181607.1"/>
    <property type="molecule type" value="Genomic_DNA"/>
</dbReference>
<evidence type="ECO:0008006" key="5">
    <source>
        <dbReference type="Google" id="ProtNLM"/>
    </source>
</evidence>
<evidence type="ECO:0000256" key="1">
    <source>
        <dbReference type="SAM" id="MobiDB-lite"/>
    </source>
</evidence>
<feature type="signal peptide" evidence="2">
    <location>
        <begin position="1"/>
        <end position="21"/>
    </location>
</feature>
<accession>A0A9X3SFL0</accession>
<dbReference type="Gene3D" id="2.60.40.10">
    <property type="entry name" value="Immunoglobulins"/>
    <property type="match status" value="1"/>
</dbReference>
<protein>
    <recommendedName>
        <fullName evidence="5">Choice-of-anchor D domain-containing protein</fullName>
    </recommendedName>
</protein>
<dbReference type="RefSeq" id="WP_270025955.1">
    <property type="nucleotide sequence ID" value="NZ_JAPDDP010000023.1"/>
</dbReference>
<evidence type="ECO:0000256" key="2">
    <source>
        <dbReference type="SAM" id="SignalP"/>
    </source>
</evidence>
<evidence type="ECO:0000313" key="4">
    <source>
        <dbReference type="Proteomes" id="UP001147653"/>
    </source>
</evidence>
<keyword evidence="2" id="KW-0732">Signal</keyword>
<evidence type="ECO:0000313" key="3">
    <source>
        <dbReference type="EMBL" id="MDA0181607.1"/>
    </source>
</evidence>
<reference evidence="3" key="1">
    <citation type="submission" date="2022-10" db="EMBL/GenBank/DDBJ databases">
        <title>The WGS of Solirubrobacter phytolaccae KCTC 29190.</title>
        <authorList>
            <person name="Jiang Z."/>
        </authorList>
    </citation>
    <scope>NUCLEOTIDE SEQUENCE</scope>
    <source>
        <strain evidence="3">KCTC 29190</strain>
    </source>
</reference>
<sequence>MRYAAPLIVLLTWLFAAPASAAVVPGHVTMVSERGESIGKGAHRLYDTAEGDWVGATVADDGNAIDVFVNGGPEGDNFDLEFGAKRGEPLVPGVYTGAENFGDPAKPKIQIHGDGRACNFASGSFEVRELAIGADGTVQRAWILYEQVCEQGRQRLFGEVRIGAPAAVGPQVMPTIARFPAVDVGWGGPTVQVVAKPAAGGRIVRAELAGAAAADFVVRDDRCSGATVATGTACEVWVRFMPKSAGTRLATLRVTDAAGGTTDVPVQGFAYGGQRSFVIDSDPLGNRYAYGAEAYSDARWADVDGPRRGLNVSVIDAEDRNWNLHLTGAPLEAGRTYSGGIELYALGWCERHGGTFTVHELTYDADGVRTLDISFDHHCQDNPNGTRGRVKWRAGDTTPPAPWMVARVGATDRAAVVAGPPAPAVTAAARDVDGDGGQRARRLHRGGCGAHVRRERG</sequence>